<evidence type="ECO:0000259" key="2">
    <source>
        <dbReference type="PROSITE" id="PS51819"/>
    </source>
</evidence>
<evidence type="ECO:0000313" key="4">
    <source>
        <dbReference type="Proteomes" id="UP000239863"/>
    </source>
</evidence>
<dbReference type="EMBL" id="PTIS01000008">
    <property type="protein sequence ID" value="PPK48357.1"/>
    <property type="molecule type" value="Genomic_DNA"/>
</dbReference>
<dbReference type="GO" id="GO:0051213">
    <property type="term" value="F:dioxygenase activity"/>
    <property type="evidence" value="ECO:0007669"/>
    <property type="project" value="UniProtKB-KW"/>
</dbReference>
<dbReference type="SUPFAM" id="SSF54593">
    <property type="entry name" value="Glyoxalase/Bleomycin resistance protein/Dihydroxybiphenyl dioxygenase"/>
    <property type="match status" value="1"/>
</dbReference>
<name>A0A2S6FXM9_9CLOT</name>
<evidence type="ECO:0000256" key="1">
    <source>
        <dbReference type="ARBA" id="ARBA00022723"/>
    </source>
</evidence>
<dbReference type="GO" id="GO:0046491">
    <property type="term" value="P:L-methylmalonyl-CoA metabolic process"/>
    <property type="evidence" value="ECO:0007669"/>
    <property type="project" value="TreeGrafter"/>
</dbReference>
<dbReference type="InterPro" id="IPR051785">
    <property type="entry name" value="MMCE/EMCE_epimerase"/>
</dbReference>
<keyword evidence="3" id="KW-0223">Dioxygenase</keyword>
<dbReference type="AlphaFoldDB" id="A0A2S6FXM9"/>
<gene>
    <name evidence="3" type="ORF">BD821_108118</name>
</gene>
<dbReference type="OrthoDB" id="9788468at2"/>
<keyword evidence="3" id="KW-0456">Lyase</keyword>
<keyword evidence="1" id="KW-0479">Metal-binding</keyword>
<keyword evidence="3" id="KW-0560">Oxidoreductase</keyword>
<sequence length="151" mass="17049">MLRNIAHVGLTVSNIEQSIKFYKEVLGLKYDGQMVMEGEATDKLFALENCRVKVAYLNGSDEVMAPPVELIEFVSEKAKVIENKLNQTSISELCFYVENIDKTYETLKSKGVEFLSEPQYFDLTSQGFGKSKAVYLKDPDGIVLELMECID</sequence>
<dbReference type="InterPro" id="IPR004360">
    <property type="entry name" value="Glyas_Fos-R_dOase_dom"/>
</dbReference>
<dbReference type="InterPro" id="IPR018146">
    <property type="entry name" value="Glyoxalase_1_CS"/>
</dbReference>
<dbReference type="GO" id="GO:0004462">
    <property type="term" value="F:lactoylglutathione lyase activity"/>
    <property type="evidence" value="ECO:0007669"/>
    <property type="project" value="InterPro"/>
</dbReference>
<organism evidence="3 4">
    <name type="scientific">Clostridium algidicarnis DSM 15099</name>
    <dbReference type="NCBI Taxonomy" id="1121295"/>
    <lineage>
        <taxon>Bacteria</taxon>
        <taxon>Bacillati</taxon>
        <taxon>Bacillota</taxon>
        <taxon>Clostridia</taxon>
        <taxon>Eubacteriales</taxon>
        <taxon>Clostridiaceae</taxon>
        <taxon>Clostridium</taxon>
    </lineage>
</organism>
<dbReference type="Pfam" id="PF00903">
    <property type="entry name" value="Glyoxalase"/>
    <property type="match status" value="1"/>
</dbReference>
<dbReference type="Proteomes" id="UP000239863">
    <property type="component" value="Unassembled WGS sequence"/>
</dbReference>
<dbReference type="PANTHER" id="PTHR43048">
    <property type="entry name" value="METHYLMALONYL-COA EPIMERASE"/>
    <property type="match status" value="1"/>
</dbReference>
<evidence type="ECO:0000313" key="3">
    <source>
        <dbReference type="EMBL" id="PPK48357.1"/>
    </source>
</evidence>
<feature type="domain" description="VOC" evidence="2">
    <location>
        <begin position="4"/>
        <end position="149"/>
    </location>
</feature>
<dbReference type="InterPro" id="IPR037523">
    <property type="entry name" value="VOC_core"/>
</dbReference>
<dbReference type="RefSeq" id="WP_104409928.1">
    <property type="nucleotide sequence ID" value="NZ_PTIS01000008.1"/>
</dbReference>
<proteinExistence type="predicted"/>
<dbReference type="GO" id="GO:0004493">
    <property type="term" value="F:methylmalonyl-CoA epimerase activity"/>
    <property type="evidence" value="ECO:0007669"/>
    <property type="project" value="TreeGrafter"/>
</dbReference>
<reference evidence="3 4" key="1">
    <citation type="submission" date="2018-02" db="EMBL/GenBank/DDBJ databases">
        <title>Genomic Encyclopedia of Archaeal and Bacterial Type Strains, Phase II (KMG-II): from individual species to whole genera.</title>
        <authorList>
            <person name="Goeker M."/>
        </authorList>
    </citation>
    <scope>NUCLEOTIDE SEQUENCE [LARGE SCALE GENOMIC DNA]</scope>
    <source>
        <strain evidence="3 4">DSM 15099</strain>
    </source>
</reference>
<protein>
    <submittedName>
        <fullName evidence="3">Catechol 2,3-dioxygenase-like lactoylglutathione lyase family enzyme</fullName>
    </submittedName>
</protein>
<comment type="caution">
    <text evidence="3">The sequence shown here is derived from an EMBL/GenBank/DDBJ whole genome shotgun (WGS) entry which is preliminary data.</text>
</comment>
<dbReference type="InterPro" id="IPR029068">
    <property type="entry name" value="Glyas_Bleomycin-R_OHBP_Dase"/>
</dbReference>
<dbReference type="GO" id="GO:0046872">
    <property type="term" value="F:metal ion binding"/>
    <property type="evidence" value="ECO:0007669"/>
    <property type="project" value="UniProtKB-KW"/>
</dbReference>
<dbReference type="PROSITE" id="PS00934">
    <property type="entry name" value="GLYOXALASE_I_1"/>
    <property type="match status" value="1"/>
</dbReference>
<dbReference type="PANTHER" id="PTHR43048:SF3">
    <property type="entry name" value="METHYLMALONYL-COA EPIMERASE, MITOCHONDRIAL"/>
    <property type="match status" value="1"/>
</dbReference>
<dbReference type="Gene3D" id="3.10.180.10">
    <property type="entry name" value="2,3-Dihydroxybiphenyl 1,2-Dioxygenase, domain 1"/>
    <property type="match status" value="1"/>
</dbReference>
<dbReference type="PROSITE" id="PS51819">
    <property type="entry name" value="VOC"/>
    <property type="match status" value="1"/>
</dbReference>
<accession>A0A2S6FXM9</accession>